<accession>A0A9X7C5Y5</accession>
<evidence type="ECO:0000259" key="1">
    <source>
        <dbReference type="Pfam" id="PF02627"/>
    </source>
</evidence>
<proteinExistence type="predicted"/>
<dbReference type="InterPro" id="IPR014347">
    <property type="entry name" value="Tautomerase/MIF_sf"/>
</dbReference>
<dbReference type="Proteomes" id="UP000223834">
    <property type="component" value="Unassembled WGS sequence"/>
</dbReference>
<sequence length="243" mass="28416">MPFVKIYYPENILNEEELEKMGECIHLSLIEHFNIPENDYFQMFLPYQQNKFLYNPYYLLERGEKRTENMIYVSITCGPGRTVQQKKDLYQSISLKITEYSDVKTSNIFITLNETAAENWSFGQGIAQMMKIKGEKMKNELIEVHIKKKMREMAPAFAHYSEKILFEEVWRDATLTLRERSLCTVSALISLGNTEQLQFHLKLAKQNGIKENELVALITHMAFYVGWPKAMSALNIVMNEMKS</sequence>
<dbReference type="SUPFAM" id="SSF55331">
    <property type="entry name" value="Tautomerase/MIF"/>
    <property type="match status" value="1"/>
</dbReference>
<dbReference type="Gene3D" id="1.20.1290.10">
    <property type="entry name" value="AhpD-like"/>
    <property type="match status" value="1"/>
</dbReference>
<name>A0A9X7C5Y5_BACCE</name>
<feature type="domain" description="Carboxymuconolactone decarboxylase-like" evidence="1">
    <location>
        <begin position="155"/>
        <end position="236"/>
    </location>
</feature>
<organism evidence="2 3">
    <name type="scientific">Bacillus cereus</name>
    <dbReference type="NCBI Taxonomy" id="1396"/>
    <lineage>
        <taxon>Bacteria</taxon>
        <taxon>Bacillati</taxon>
        <taxon>Bacillota</taxon>
        <taxon>Bacilli</taxon>
        <taxon>Bacillales</taxon>
        <taxon>Bacillaceae</taxon>
        <taxon>Bacillus</taxon>
        <taxon>Bacillus cereus group</taxon>
    </lineage>
</organism>
<dbReference type="PANTHER" id="PTHR38460">
    <property type="entry name" value="TAUTOMERASE YOLI-RELATED"/>
    <property type="match status" value="1"/>
</dbReference>
<gene>
    <name evidence="2" type="ORF">CN980_30540</name>
</gene>
<dbReference type="SUPFAM" id="SSF69118">
    <property type="entry name" value="AhpD-like"/>
    <property type="match status" value="1"/>
</dbReference>
<dbReference type="EMBL" id="NUIQ01000369">
    <property type="protein sequence ID" value="PGO60013.1"/>
    <property type="molecule type" value="Genomic_DNA"/>
</dbReference>
<evidence type="ECO:0000313" key="3">
    <source>
        <dbReference type="Proteomes" id="UP000223834"/>
    </source>
</evidence>
<evidence type="ECO:0000313" key="2">
    <source>
        <dbReference type="EMBL" id="PGO60013.1"/>
    </source>
</evidence>
<protein>
    <submittedName>
        <fullName evidence="2">4-oxalocrotonate tautomerase</fullName>
    </submittedName>
</protein>
<dbReference type="PANTHER" id="PTHR38460:SF1">
    <property type="entry name" value="TAUTOMERASE YOLI-RELATED"/>
    <property type="match status" value="1"/>
</dbReference>
<comment type="caution">
    <text evidence="2">The sequence shown here is derived from an EMBL/GenBank/DDBJ whole genome shotgun (WGS) entry which is preliminary data.</text>
</comment>
<reference evidence="2 3" key="1">
    <citation type="submission" date="2017-09" db="EMBL/GenBank/DDBJ databases">
        <title>Large-scale bioinformatics analysis of Bacillus genomes uncovers conserved roles of natural products in bacterial physiology.</title>
        <authorList>
            <consortium name="Agbiome Team Llc"/>
            <person name="Bleich R.M."/>
            <person name="Grubbs K.J."/>
            <person name="Santa Maria K.C."/>
            <person name="Allen S.E."/>
            <person name="Farag S."/>
            <person name="Shank E.A."/>
            <person name="Bowers A."/>
        </authorList>
    </citation>
    <scope>NUCLEOTIDE SEQUENCE [LARGE SCALE GENOMIC DNA]</scope>
    <source>
        <strain evidence="2 3">AFS049141</strain>
    </source>
</reference>
<dbReference type="GO" id="GO:0051920">
    <property type="term" value="F:peroxiredoxin activity"/>
    <property type="evidence" value="ECO:0007669"/>
    <property type="project" value="InterPro"/>
</dbReference>
<dbReference type="Gene3D" id="3.30.429.10">
    <property type="entry name" value="Macrophage Migration Inhibitory Factor"/>
    <property type="match status" value="1"/>
</dbReference>
<dbReference type="Pfam" id="PF14552">
    <property type="entry name" value="Tautomerase_2"/>
    <property type="match status" value="1"/>
</dbReference>
<dbReference type="AlphaFoldDB" id="A0A9X7C5Y5"/>
<dbReference type="InterPro" id="IPR037479">
    <property type="entry name" value="Tauto_MSAD"/>
</dbReference>
<dbReference type="InterPro" id="IPR003779">
    <property type="entry name" value="CMD-like"/>
</dbReference>
<dbReference type="InterPro" id="IPR029032">
    <property type="entry name" value="AhpD-like"/>
</dbReference>
<dbReference type="Pfam" id="PF02627">
    <property type="entry name" value="CMD"/>
    <property type="match status" value="1"/>
</dbReference>